<proteinExistence type="inferred from homology"/>
<evidence type="ECO:0000313" key="9">
    <source>
        <dbReference type="EMBL" id="TCS96459.1"/>
    </source>
</evidence>
<keyword evidence="4 7" id="KW-0812">Transmembrane</keyword>
<organism evidence="9 10">
    <name type="scientific">Hazenella coriacea</name>
    <dbReference type="NCBI Taxonomy" id="1179467"/>
    <lineage>
        <taxon>Bacteria</taxon>
        <taxon>Bacillati</taxon>
        <taxon>Bacillota</taxon>
        <taxon>Bacilli</taxon>
        <taxon>Bacillales</taxon>
        <taxon>Thermoactinomycetaceae</taxon>
        <taxon>Hazenella</taxon>
    </lineage>
</organism>
<dbReference type="Pfam" id="PF04239">
    <property type="entry name" value="DUF421"/>
    <property type="match status" value="1"/>
</dbReference>
<feature type="transmembrane region" description="Helical" evidence="7">
    <location>
        <begin position="32"/>
        <end position="51"/>
    </location>
</feature>
<dbReference type="PANTHER" id="PTHR34582:SF6">
    <property type="entry name" value="UPF0702 TRANSMEMBRANE PROTEIN YCAP"/>
    <property type="match status" value="1"/>
</dbReference>
<evidence type="ECO:0000256" key="2">
    <source>
        <dbReference type="ARBA" id="ARBA00006448"/>
    </source>
</evidence>
<dbReference type="GO" id="GO:0005886">
    <property type="term" value="C:plasma membrane"/>
    <property type="evidence" value="ECO:0007669"/>
    <property type="project" value="UniProtKB-SubCell"/>
</dbReference>
<evidence type="ECO:0000313" key="10">
    <source>
        <dbReference type="Proteomes" id="UP000294937"/>
    </source>
</evidence>
<keyword evidence="3" id="KW-1003">Cell membrane</keyword>
<keyword evidence="10" id="KW-1185">Reference proteome</keyword>
<evidence type="ECO:0000256" key="5">
    <source>
        <dbReference type="ARBA" id="ARBA00022989"/>
    </source>
</evidence>
<comment type="similarity">
    <text evidence="2">Belongs to the UPF0702 family.</text>
</comment>
<gene>
    <name evidence="9" type="ORF">EDD58_10192</name>
</gene>
<evidence type="ECO:0000256" key="1">
    <source>
        <dbReference type="ARBA" id="ARBA00004651"/>
    </source>
</evidence>
<feature type="domain" description="YetF C-terminal" evidence="8">
    <location>
        <begin position="81"/>
        <end position="215"/>
    </location>
</feature>
<dbReference type="InterPro" id="IPR023090">
    <property type="entry name" value="UPF0702_alpha/beta_dom_sf"/>
</dbReference>
<dbReference type="Gene3D" id="3.30.240.20">
    <property type="entry name" value="bsu07140 like domains"/>
    <property type="match status" value="2"/>
</dbReference>
<evidence type="ECO:0000256" key="7">
    <source>
        <dbReference type="SAM" id="Phobius"/>
    </source>
</evidence>
<protein>
    <submittedName>
        <fullName evidence="9">Uncharacterized membrane protein YcaP (DUF421 family)</fullName>
    </submittedName>
</protein>
<sequence length="231" mass="26692">MVWWTIFLRTVLLYLFVMLVMRMMGKREIGKLSILDLIVSFMIADISVIVIEDESVSLLKGIIPIATLVILQVILSYLSLKSTKMRRFIDGNPFVVIKNGKIQDRDMARSRYNLDDLLMQLRDKNIPDVADVEFAILETSGKLSVFPKKEKSPLTIGDLPKNHSLKPFSMPTPMIIEGKVQEEGLKKIGKTRFWLKNEIQKKGYKDFKEIYYASINDEGKLFIDRKDNKEE</sequence>
<accession>A0A4R3L9S0</accession>
<dbReference type="EMBL" id="SMAG01000001">
    <property type="protein sequence ID" value="TCS96459.1"/>
    <property type="molecule type" value="Genomic_DNA"/>
</dbReference>
<name>A0A4R3L9S0_9BACL</name>
<evidence type="ECO:0000259" key="8">
    <source>
        <dbReference type="Pfam" id="PF04239"/>
    </source>
</evidence>
<dbReference type="AlphaFoldDB" id="A0A4R3L9S0"/>
<evidence type="ECO:0000256" key="6">
    <source>
        <dbReference type="ARBA" id="ARBA00023136"/>
    </source>
</evidence>
<dbReference type="Proteomes" id="UP000294937">
    <property type="component" value="Unassembled WGS sequence"/>
</dbReference>
<evidence type="ECO:0000256" key="3">
    <source>
        <dbReference type="ARBA" id="ARBA00022475"/>
    </source>
</evidence>
<dbReference type="PANTHER" id="PTHR34582">
    <property type="entry name" value="UPF0702 TRANSMEMBRANE PROTEIN YCAP"/>
    <property type="match status" value="1"/>
</dbReference>
<keyword evidence="6 7" id="KW-0472">Membrane</keyword>
<feature type="transmembrane region" description="Helical" evidence="7">
    <location>
        <begin position="6"/>
        <end position="25"/>
    </location>
</feature>
<dbReference type="InterPro" id="IPR007353">
    <property type="entry name" value="DUF421"/>
</dbReference>
<comment type="caution">
    <text evidence="9">The sequence shown here is derived from an EMBL/GenBank/DDBJ whole genome shotgun (WGS) entry which is preliminary data.</text>
</comment>
<feature type="transmembrane region" description="Helical" evidence="7">
    <location>
        <begin position="57"/>
        <end position="78"/>
    </location>
</feature>
<evidence type="ECO:0000256" key="4">
    <source>
        <dbReference type="ARBA" id="ARBA00022692"/>
    </source>
</evidence>
<keyword evidence="5 7" id="KW-1133">Transmembrane helix</keyword>
<comment type="subcellular location">
    <subcellularLocation>
        <location evidence="1">Cell membrane</location>
        <topology evidence="1">Multi-pass membrane protein</topology>
    </subcellularLocation>
</comment>
<dbReference type="OrthoDB" id="9778331at2"/>
<reference evidence="9 10" key="1">
    <citation type="submission" date="2019-03" db="EMBL/GenBank/DDBJ databases">
        <title>Genomic Encyclopedia of Type Strains, Phase IV (KMG-IV): sequencing the most valuable type-strain genomes for metagenomic binning, comparative biology and taxonomic classification.</title>
        <authorList>
            <person name="Goeker M."/>
        </authorList>
    </citation>
    <scope>NUCLEOTIDE SEQUENCE [LARGE SCALE GENOMIC DNA]</scope>
    <source>
        <strain evidence="9 10">DSM 45707</strain>
    </source>
</reference>